<dbReference type="NCBIfam" id="TIGR00004">
    <property type="entry name" value="Rid family detoxifying hydrolase"/>
    <property type="match status" value="1"/>
</dbReference>
<proteinExistence type="inferred from homology"/>
<dbReference type="InterPro" id="IPR006175">
    <property type="entry name" value="YjgF/YER057c/UK114"/>
</dbReference>
<dbReference type="EMBL" id="SODD01000018">
    <property type="protein sequence ID" value="TDW16943.1"/>
    <property type="molecule type" value="Genomic_DNA"/>
</dbReference>
<dbReference type="GO" id="GO:0005829">
    <property type="term" value="C:cytosol"/>
    <property type="evidence" value="ECO:0007669"/>
    <property type="project" value="TreeGrafter"/>
</dbReference>
<dbReference type="AlphaFoldDB" id="A0A4R7ZGW9"/>
<dbReference type="InterPro" id="IPR035959">
    <property type="entry name" value="RutC-like_sf"/>
</dbReference>
<dbReference type="InterPro" id="IPR006056">
    <property type="entry name" value="RidA"/>
</dbReference>
<dbReference type="OrthoDB" id="9803101at2"/>
<evidence type="ECO:0000256" key="1">
    <source>
        <dbReference type="ARBA" id="ARBA00010552"/>
    </source>
</evidence>
<dbReference type="GO" id="GO:0019239">
    <property type="term" value="F:deaminase activity"/>
    <property type="evidence" value="ECO:0007669"/>
    <property type="project" value="TreeGrafter"/>
</dbReference>
<dbReference type="RefSeq" id="WP_134169553.1">
    <property type="nucleotide sequence ID" value="NZ_SODD01000018.1"/>
</dbReference>
<dbReference type="Proteomes" id="UP000294743">
    <property type="component" value="Unassembled WGS sequence"/>
</dbReference>
<reference evidence="2 3" key="1">
    <citation type="submission" date="2019-03" db="EMBL/GenBank/DDBJ databases">
        <title>Genomic Encyclopedia of Type Strains, Phase IV (KMG-IV): sequencing the most valuable type-strain genomes for metagenomic binning, comparative biology and taxonomic classification.</title>
        <authorList>
            <person name="Goeker M."/>
        </authorList>
    </citation>
    <scope>NUCLEOTIDE SEQUENCE [LARGE SCALE GENOMIC DNA]</scope>
    <source>
        <strain evidence="2 3">DSM 28867</strain>
    </source>
</reference>
<organism evidence="2 3">
    <name type="scientific">Breznakia blatticola</name>
    <dbReference type="NCBI Taxonomy" id="1754012"/>
    <lineage>
        <taxon>Bacteria</taxon>
        <taxon>Bacillati</taxon>
        <taxon>Bacillota</taxon>
        <taxon>Erysipelotrichia</taxon>
        <taxon>Erysipelotrichales</taxon>
        <taxon>Erysipelotrichaceae</taxon>
        <taxon>Breznakia</taxon>
    </lineage>
</organism>
<sequence>MQFLQKIESKNAPAPVGAYSPAVKLGDFMYMSGQLGLDPKTNELVEGGVAAQTKQAMDNIRAILNEVGLDMHHIVKTTILLADINDFSAVNDVYGDYFTDVFPARSAFQVAALPKGAAVEIECMVIDTLVYERQAQQAQGGCDGCGDDCSDGCGCGGC</sequence>
<accession>A0A4R7ZGW9</accession>
<comment type="similarity">
    <text evidence="1">Belongs to the RutC family.</text>
</comment>
<dbReference type="Pfam" id="PF01042">
    <property type="entry name" value="Ribonuc_L-PSP"/>
    <property type="match status" value="1"/>
</dbReference>
<evidence type="ECO:0000313" key="3">
    <source>
        <dbReference type="Proteomes" id="UP000294743"/>
    </source>
</evidence>
<dbReference type="PANTHER" id="PTHR11803">
    <property type="entry name" value="2-IMINOBUTANOATE/2-IMINOPROPANOATE DEAMINASE RIDA"/>
    <property type="match status" value="1"/>
</dbReference>
<dbReference type="PROSITE" id="PS01094">
    <property type="entry name" value="UPF0076"/>
    <property type="match status" value="1"/>
</dbReference>
<dbReference type="CDD" id="cd00448">
    <property type="entry name" value="YjgF_YER057c_UK114_family"/>
    <property type="match status" value="1"/>
</dbReference>
<evidence type="ECO:0000313" key="2">
    <source>
        <dbReference type="EMBL" id="TDW16943.1"/>
    </source>
</evidence>
<dbReference type="FunFam" id="3.30.1330.40:FF:000001">
    <property type="entry name" value="L-PSP family endoribonuclease"/>
    <property type="match status" value="1"/>
</dbReference>
<gene>
    <name evidence="2" type="ORF">EDD63_11810</name>
</gene>
<dbReference type="PANTHER" id="PTHR11803:SF39">
    <property type="entry name" value="2-IMINOBUTANOATE_2-IMINOPROPANOATE DEAMINASE"/>
    <property type="match status" value="1"/>
</dbReference>
<dbReference type="Gene3D" id="3.30.1330.40">
    <property type="entry name" value="RutC-like"/>
    <property type="match status" value="1"/>
</dbReference>
<keyword evidence="3" id="KW-1185">Reference proteome</keyword>
<dbReference type="SUPFAM" id="SSF55298">
    <property type="entry name" value="YjgF-like"/>
    <property type="match status" value="1"/>
</dbReference>
<comment type="caution">
    <text evidence="2">The sequence shown here is derived from an EMBL/GenBank/DDBJ whole genome shotgun (WGS) entry which is preliminary data.</text>
</comment>
<protein>
    <submittedName>
        <fullName evidence="2">Endoribonuclease L-PSP</fullName>
    </submittedName>
</protein>
<name>A0A4R7ZGW9_9FIRM</name>
<dbReference type="InterPro" id="IPR019897">
    <property type="entry name" value="RidA_CS"/>
</dbReference>